<evidence type="ECO:0000313" key="4">
    <source>
        <dbReference type="Proteomes" id="UP000645828"/>
    </source>
</evidence>
<evidence type="ECO:0000256" key="1">
    <source>
        <dbReference type="SAM" id="MobiDB-lite"/>
    </source>
</evidence>
<dbReference type="EMBL" id="CAJHUB010000711">
    <property type="protein sequence ID" value="CAD7679356.1"/>
    <property type="molecule type" value="Genomic_DNA"/>
</dbReference>
<reference evidence="2" key="1">
    <citation type="submission" date="2020-12" db="EMBL/GenBank/DDBJ databases">
        <authorList>
            <consortium name="Molecular Ecology Group"/>
        </authorList>
    </citation>
    <scope>NUCLEOTIDE SEQUENCE</scope>
    <source>
        <strain evidence="2">TBG_1078</strain>
    </source>
</reference>
<dbReference type="EMBL" id="CAJHUB010000765">
    <property type="protein sequence ID" value="CAD7688163.1"/>
    <property type="molecule type" value="Genomic_DNA"/>
</dbReference>
<comment type="caution">
    <text evidence="2">The sequence shown here is derived from an EMBL/GenBank/DDBJ whole genome shotgun (WGS) entry which is preliminary data.</text>
</comment>
<feature type="region of interest" description="Disordered" evidence="1">
    <location>
        <begin position="1"/>
        <end position="72"/>
    </location>
</feature>
<proteinExistence type="predicted"/>
<dbReference type="AlphaFoldDB" id="A0A811YP92"/>
<sequence length="447" mass="46140">MESERPWRPSPQQGVSSRLARRSHFPSGPGVTVPTRLGPEVSETSGQTEHLHPGAPPYASPAPPQHPCGRAGCPRRSFTSLWGTPSPAGVAVLSPPAARLSPSGCESVSPGGDTQGPCLPRRPPLLPRTQLARVAGRGAVGSSLPAGRPQHCPQPPGPRGRLFVGLAPPSSPRTRTRGGCGQGGSGRMESPGAPRAAPPHLHPRPSGGNTGSSKDTCGLHWPQGASKDARRPCAPVCACPRVALRLGWAPGVGAGDGAAPGPPTAAALQPTGAPPRSLHSCGFLALPRCCLLGPRAAEDRGQGLAAAAPSNPGCSPESQAHALSLIFGNPPRCAGGPRPTLLAAQARGGLLPRHPPGAPHRTAPRASCLHHCRLPRPRHLCPAEAPKVLPSEPTQRCTGPEAPANALSRDRTPPWLPDRAASLFTTVQLGRGLFPLYFPQPRAKYQL</sequence>
<evidence type="ECO:0000313" key="2">
    <source>
        <dbReference type="EMBL" id="CAD7679356.1"/>
    </source>
</evidence>
<accession>A0A811YP92</accession>
<protein>
    <submittedName>
        <fullName evidence="2">(raccoon dog) hypothetical protein</fullName>
    </submittedName>
</protein>
<evidence type="ECO:0000313" key="3">
    <source>
        <dbReference type="EMBL" id="CAD7688163.1"/>
    </source>
</evidence>
<feature type="region of interest" description="Disordered" evidence="1">
    <location>
        <begin position="93"/>
        <end position="124"/>
    </location>
</feature>
<feature type="region of interest" description="Disordered" evidence="1">
    <location>
        <begin position="390"/>
        <end position="414"/>
    </location>
</feature>
<name>A0A811YP92_NYCPR</name>
<feature type="compositionally biased region" description="Pro residues" evidence="1">
    <location>
        <begin position="54"/>
        <end position="66"/>
    </location>
</feature>
<organism evidence="2 4">
    <name type="scientific">Nyctereutes procyonoides</name>
    <name type="common">Raccoon dog</name>
    <name type="synonym">Canis procyonoides</name>
    <dbReference type="NCBI Taxonomy" id="34880"/>
    <lineage>
        <taxon>Eukaryota</taxon>
        <taxon>Metazoa</taxon>
        <taxon>Chordata</taxon>
        <taxon>Craniata</taxon>
        <taxon>Vertebrata</taxon>
        <taxon>Euteleostomi</taxon>
        <taxon>Mammalia</taxon>
        <taxon>Eutheria</taxon>
        <taxon>Laurasiatheria</taxon>
        <taxon>Carnivora</taxon>
        <taxon>Caniformia</taxon>
        <taxon>Canidae</taxon>
        <taxon>Nyctereutes</taxon>
    </lineage>
</organism>
<keyword evidence="4" id="KW-1185">Reference proteome</keyword>
<feature type="region of interest" description="Disordered" evidence="1">
    <location>
        <begin position="138"/>
        <end position="232"/>
    </location>
</feature>
<dbReference type="Proteomes" id="UP000645828">
    <property type="component" value="Unassembled WGS sequence"/>
</dbReference>
<gene>
    <name evidence="2" type="ORF">NYPRO_LOCUS12155</name>
    <name evidence="3" type="ORF">NYPRO_LOCUS20956</name>
</gene>